<reference evidence="2" key="1">
    <citation type="submission" date="2023-03" db="EMBL/GenBank/DDBJ databases">
        <title>Lomoglobus Profundus gen. nov., sp. nov., a novel member of the phylum Verrucomicrobia, isolated from deep-marine sediment of South China Sea.</title>
        <authorList>
            <person name="Ahmad T."/>
            <person name="Ishaq S.E."/>
            <person name="Wang F."/>
        </authorList>
    </citation>
    <scope>NUCLEOTIDE SEQUENCE</scope>
    <source>
        <strain evidence="2">LMO-M01</strain>
    </source>
</reference>
<proteinExistence type="predicted"/>
<evidence type="ECO:0000313" key="2">
    <source>
        <dbReference type="EMBL" id="WED64613.1"/>
    </source>
</evidence>
<dbReference type="NCBIfam" id="TIGR02595">
    <property type="entry name" value="PEP_CTERM"/>
    <property type="match status" value="1"/>
</dbReference>
<accession>A0AAE9ZXY4</accession>
<gene>
    <name evidence="2" type="ORF">PXH66_19905</name>
</gene>
<dbReference type="Proteomes" id="UP001218638">
    <property type="component" value="Chromosome"/>
</dbReference>
<name>A0AAE9ZXY4_9BACT</name>
<sequence>MELTFDWQFNQTYGLQFRAYESDASGNLGASLVTGTTFSTSLESDVADDAEVFNFFGGYNTNEGISHLDNFATTSVSVSAVPEPSTYAALLGFAALGLAGGRRGRLTRA</sequence>
<keyword evidence="3" id="KW-1185">Reference proteome</keyword>
<evidence type="ECO:0000313" key="3">
    <source>
        <dbReference type="Proteomes" id="UP001218638"/>
    </source>
</evidence>
<organism evidence="2 3">
    <name type="scientific">Synoicihabitans lomoniglobus</name>
    <dbReference type="NCBI Taxonomy" id="2909285"/>
    <lineage>
        <taxon>Bacteria</taxon>
        <taxon>Pseudomonadati</taxon>
        <taxon>Verrucomicrobiota</taxon>
        <taxon>Opitutia</taxon>
        <taxon>Opitutales</taxon>
        <taxon>Opitutaceae</taxon>
        <taxon>Synoicihabitans</taxon>
    </lineage>
</organism>
<dbReference type="KEGG" id="slom:PXH66_19905"/>
<dbReference type="Pfam" id="PF07589">
    <property type="entry name" value="PEP-CTERM"/>
    <property type="match status" value="1"/>
</dbReference>
<dbReference type="AlphaFoldDB" id="A0AAE9ZXY4"/>
<protein>
    <submittedName>
        <fullName evidence="2">PEP-CTERM sorting domain-containing protein</fullName>
    </submittedName>
</protein>
<dbReference type="EMBL" id="CP119075">
    <property type="protein sequence ID" value="WED64613.1"/>
    <property type="molecule type" value="Genomic_DNA"/>
</dbReference>
<feature type="domain" description="Ice-binding protein C-terminal" evidence="1">
    <location>
        <begin position="80"/>
        <end position="103"/>
    </location>
</feature>
<evidence type="ECO:0000259" key="1">
    <source>
        <dbReference type="Pfam" id="PF07589"/>
    </source>
</evidence>
<dbReference type="RefSeq" id="WP_330930755.1">
    <property type="nucleotide sequence ID" value="NZ_CP119075.1"/>
</dbReference>
<dbReference type="InterPro" id="IPR013424">
    <property type="entry name" value="Ice-binding_C"/>
</dbReference>